<dbReference type="InterPro" id="IPR013785">
    <property type="entry name" value="Aldolase_TIM"/>
</dbReference>
<organism evidence="3 4">
    <name type="scientific">Actinoplanes friuliensis DSM 7358</name>
    <dbReference type="NCBI Taxonomy" id="1246995"/>
    <lineage>
        <taxon>Bacteria</taxon>
        <taxon>Bacillati</taxon>
        <taxon>Actinomycetota</taxon>
        <taxon>Actinomycetes</taxon>
        <taxon>Micromonosporales</taxon>
        <taxon>Micromonosporaceae</taxon>
        <taxon>Actinoplanes</taxon>
    </lineage>
</organism>
<dbReference type="PANTHER" id="PTHR35273:SF2">
    <property type="entry name" value="ALPHA-GALACTOSIDASE"/>
    <property type="match status" value="1"/>
</dbReference>
<reference evidence="3 4" key="1">
    <citation type="journal article" date="2014" name="J. Biotechnol.">
        <title>Complete genome sequence of the actinobacterium Actinoplanes friuliensis HAG 010964, producer of the lipopeptide antibiotic friulimycin.</title>
        <authorList>
            <person name="Ruckert C."/>
            <person name="Szczepanowski R."/>
            <person name="Albersmeier A."/>
            <person name="Goesmann A."/>
            <person name="Fischer N."/>
            <person name="Steinkamper A."/>
            <person name="Puhler A."/>
            <person name="Biener R."/>
            <person name="Schwartz D."/>
            <person name="Kalinowski J."/>
        </authorList>
    </citation>
    <scope>NUCLEOTIDE SEQUENCE [LARGE SCALE GENOMIC DNA]</scope>
    <source>
        <strain evidence="3 4">DSM 7358</strain>
    </source>
</reference>
<feature type="chain" id="PRO_5004666066" evidence="1">
    <location>
        <begin position="30"/>
        <end position="276"/>
    </location>
</feature>
<evidence type="ECO:0000256" key="1">
    <source>
        <dbReference type="SAM" id="SignalP"/>
    </source>
</evidence>
<dbReference type="RefSeq" id="WP_023363171.1">
    <property type="nucleotide sequence ID" value="NC_022657.1"/>
</dbReference>
<dbReference type="Gene3D" id="3.20.20.70">
    <property type="entry name" value="Aldolase class I"/>
    <property type="match status" value="1"/>
</dbReference>
<evidence type="ECO:0000259" key="2">
    <source>
        <dbReference type="Pfam" id="PF03537"/>
    </source>
</evidence>
<feature type="signal peptide" evidence="1">
    <location>
        <begin position="1"/>
        <end position="29"/>
    </location>
</feature>
<keyword evidence="4" id="KW-1185">Reference proteome</keyword>
<proteinExistence type="predicted"/>
<dbReference type="STRING" id="1246995.AFR_22500"/>
<dbReference type="Proteomes" id="UP000017746">
    <property type="component" value="Chromosome"/>
</dbReference>
<dbReference type="PATRIC" id="fig|1246995.3.peg.4561"/>
<feature type="domain" description="Glycoside-hydrolase family GH114 TIM-barrel" evidence="2">
    <location>
        <begin position="47"/>
        <end position="264"/>
    </location>
</feature>
<sequence length="276" mass="29277">MVTRTVRHALLAGLAALSVAAGVSLNADAATIGKSAAAVTLPPVNAKFDYQIGEAYPPPAGVQVVSRDREAAPAAGLYNICYVNAFQVQPSEVGWWKSNHDDLLLRDSSGEYVIDGAWDEIVLDIRTPAKRTALASIVNGWVDGCAAAGFKAVEPDNIDTYDRFDDLLTRDQAVAYLQLLAPHAHSKGLAIAQKNTTSLEGRGKAAGLDFAIAEECGRYGECGDFTDVYGNNLIVIEYTANAYKKACTAVGAKVSVVRRDVNVTAPGSSTYVYNAC</sequence>
<dbReference type="Pfam" id="PF03537">
    <property type="entry name" value="Glyco_hydro_114"/>
    <property type="match status" value="1"/>
</dbReference>
<dbReference type="EMBL" id="CP006272">
    <property type="protein sequence ID" value="AGZ42770.1"/>
    <property type="molecule type" value="Genomic_DNA"/>
</dbReference>
<dbReference type="OrthoDB" id="319933at2"/>
<evidence type="ECO:0000313" key="3">
    <source>
        <dbReference type="EMBL" id="AGZ42770.1"/>
    </source>
</evidence>
<dbReference type="eggNOG" id="COG3868">
    <property type="taxonomic scope" value="Bacteria"/>
</dbReference>
<dbReference type="InterPro" id="IPR004352">
    <property type="entry name" value="GH114_TIM-barrel"/>
</dbReference>
<gene>
    <name evidence="3" type="ORF">AFR_22500</name>
</gene>
<dbReference type="HOGENOM" id="CLU_051214_2_0_11"/>
<dbReference type="AlphaFoldDB" id="U5W463"/>
<dbReference type="PANTHER" id="PTHR35273">
    <property type="entry name" value="ALPHA-1,4 POLYGALACTOSAMINIDASE, PUTATIVE (AFU_ORTHOLOGUE AFUA_3G07890)-RELATED"/>
    <property type="match status" value="1"/>
</dbReference>
<dbReference type="SUPFAM" id="SSF51445">
    <property type="entry name" value="(Trans)glycosidases"/>
    <property type="match status" value="1"/>
</dbReference>
<dbReference type="KEGG" id="afs:AFR_22500"/>
<dbReference type="InterPro" id="IPR017853">
    <property type="entry name" value="GH"/>
</dbReference>
<accession>U5W463</accession>
<evidence type="ECO:0000313" key="4">
    <source>
        <dbReference type="Proteomes" id="UP000017746"/>
    </source>
</evidence>
<protein>
    <submittedName>
        <fullName evidence="3">Secreted protein</fullName>
    </submittedName>
</protein>
<keyword evidence="1" id="KW-0732">Signal</keyword>
<name>U5W463_9ACTN</name>